<organism evidence="1 2">
    <name type="scientific">Silvimonas terrae</name>
    <dbReference type="NCBI Taxonomy" id="300266"/>
    <lineage>
        <taxon>Bacteria</taxon>
        <taxon>Pseudomonadati</taxon>
        <taxon>Pseudomonadota</taxon>
        <taxon>Betaproteobacteria</taxon>
        <taxon>Neisseriales</taxon>
        <taxon>Chitinibacteraceae</taxon>
        <taxon>Silvimonas</taxon>
    </lineage>
</organism>
<proteinExistence type="predicted"/>
<dbReference type="PANTHER" id="PTHR40266">
    <property type="entry name" value="TOXIN HIGB-1"/>
    <property type="match status" value="1"/>
</dbReference>
<dbReference type="Proteomes" id="UP000543030">
    <property type="component" value="Unassembled WGS sequence"/>
</dbReference>
<name>A0A840RDM9_9NEIS</name>
<dbReference type="Pfam" id="PF05015">
    <property type="entry name" value="HigB-like_toxin"/>
    <property type="match status" value="1"/>
</dbReference>
<reference evidence="1 2" key="1">
    <citation type="submission" date="2020-08" db="EMBL/GenBank/DDBJ databases">
        <title>Genomic Encyclopedia of Type Strains, Phase IV (KMG-IV): sequencing the most valuable type-strain genomes for metagenomic binning, comparative biology and taxonomic classification.</title>
        <authorList>
            <person name="Goeker M."/>
        </authorList>
    </citation>
    <scope>NUCLEOTIDE SEQUENCE [LARGE SCALE GENOMIC DNA]</scope>
    <source>
        <strain evidence="1 2">DSM 18233</strain>
    </source>
</reference>
<dbReference type="PANTHER" id="PTHR40266:SF2">
    <property type="entry name" value="TOXIN HIGB-1"/>
    <property type="match status" value="1"/>
</dbReference>
<protein>
    <submittedName>
        <fullName evidence="1">Proteic killer suppression protein</fullName>
    </submittedName>
</protein>
<keyword evidence="2" id="KW-1185">Reference proteome</keyword>
<evidence type="ECO:0000313" key="1">
    <source>
        <dbReference type="EMBL" id="MBB5190470.1"/>
    </source>
</evidence>
<dbReference type="AlphaFoldDB" id="A0A840RDM9"/>
<dbReference type="Gene3D" id="3.30.2310.20">
    <property type="entry name" value="RelE-like"/>
    <property type="match status" value="1"/>
</dbReference>
<gene>
    <name evidence="1" type="ORF">HNQ50_001192</name>
</gene>
<dbReference type="InterPro" id="IPR035093">
    <property type="entry name" value="RelE/ParE_toxin_dom_sf"/>
</dbReference>
<comment type="caution">
    <text evidence="1">The sequence shown here is derived from an EMBL/GenBank/DDBJ whole genome shotgun (WGS) entry which is preliminary data.</text>
</comment>
<accession>A0A840RDM9</accession>
<dbReference type="RefSeq" id="WP_184098531.1">
    <property type="nucleotide sequence ID" value="NZ_JACHHN010000002.1"/>
</dbReference>
<sequence length="92" mass="10614">MIKHIKHKGLRLFFETGKTTGIQANHAPRLRRQLAQLDAATTPQDMNMPGWRLHPLTENLAGHWAVSVSGSWRMTFRFDGNNAELVEYQDYH</sequence>
<evidence type="ECO:0000313" key="2">
    <source>
        <dbReference type="Proteomes" id="UP000543030"/>
    </source>
</evidence>
<dbReference type="EMBL" id="JACHHN010000002">
    <property type="protein sequence ID" value="MBB5190470.1"/>
    <property type="molecule type" value="Genomic_DNA"/>
</dbReference>
<dbReference type="InterPro" id="IPR007711">
    <property type="entry name" value="HigB-1"/>
</dbReference>
<dbReference type="SUPFAM" id="SSF143011">
    <property type="entry name" value="RelE-like"/>
    <property type="match status" value="1"/>
</dbReference>